<dbReference type="EMBL" id="SMLM01000001">
    <property type="protein sequence ID" value="TFZ07200.1"/>
    <property type="molecule type" value="Genomic_DNA"/>
</dbReference>
<organism evidence="1 2">
    <name type="scientific">Ramlibacter henchirensis</name>
    <dbReference type="NCBI Taxonomy" id="204072"/>
    <lineage>
        <taxon>Bacteria</taxon>
        <taxon>Pseudomonadati</taxon>
        <taxon>Pseudomonadota</taxon>
        <taxon>Betaproteobacteria</taxon>
        <taxon>Burkholderiales</taxon>
        <taxon>Comamonadaceae</taxon>
        <taxon>Ramlibacter</taxon>
    </lineage>
</organism>
<dbReference type="SUPFAM" id="SSF54909">
    <property type="entry name" value="Dimeric alpha+beta barrel"/>
    <property type="match status" value="2"/>
</dbReference>
<protein>
    <recommendedName>
        <fullName evidence="3">Antibiotic biosynthesis monooxygenase</fullName>
    </recommendedName>
</protein>
<gene>
    <name evidence="1" type="ORF">EZ313_11505</name>
</gene>
<dbReference type="Proteomes" id="UP000298180">
    <property type="component" value="Unassembled WGS sequence"/>
</dbReference>
<dbReference type="OrthoDB" id="9804891at2"/>
<dbReference type="Gene3D" id="3.30.70.100">
    <property type="match status" value="2"/>
</dbReference>
<keyword evidence="2" id="KW-1185">Reference proteome</keyword>
<evidence type="ECO:0000313" key="2">
    <source>
        <dbReference type="Proteomes" id="UP000298180"/>
    </source>
</evidence>
<name>A0A4Z0C9X2_9BURK</name>
<reference evidence="1 2" key="1">
    <citation type="submission" date="2019-03" db="EMBL/GenBank/DDBJ databases">
        <title>Ramlibacter henchirensis DSM 14656, whole genome shotgun sequence.</title>
        <authorList>
            <person name="Zhang X."/>
            <person name="Feng G."/>
            <person name="Zhu H."/>
        </authorList>
    </citation>
    <scope>NUCLEOTIDE SEQUENCE [LARGE SCALE GENOMIC DNA]</scope>
    <source>
        <strain evidence="1 2">DSM 14656</strain>
    </source>
</reference>
<comment type="caution">
    <text evidence="1">The sequence shown here is derived from an EMBL/GenBank/DDBJ whole genome shotgun (WGS) entry which is preliminary data.</text>
</comment>
<evidence type="ECO:0008006" key="3">
    <source>
        <dbReference type="Google" id="ProtNLM"/>
    </source>
</evidence>
<sequence>MSTVTHGLLARMIARPGQSAQAELFQQCALPQARAEPGTLAWYALRFGREDYGFFSAFGDEAGRQAHLQGPVAQGLKEKGAQMLRREAEFARLNILASKLPATPRASSLGVLLAFKAKAGHEAEVEQFLRDARHMVEEEPDTVAWFALHWADRQHYGIFDVFPDLRARNAHLSGRVPRELAKHALQLVGGMPSMKRPEVLAIHYAQGVTAEAGAQAA</sequence>
<dbReference type="InterPro" id="IPR011008">
    <property type="entry name" value="Dimeric_a/b-barrel"/>
</dbReference>
<accession>A0A4Z0C9X2</accession>
<evidence type="ECO:0000313" key="1">
    <source>
        <dbReference type="EMBL" id="TFZ07200.1"/>
    </source>
</evidence>
<dbReference type="AlphaFoldDB" id="A0A4Z0C9X2"/>
<proteinExistence type="predicted"/>
<dbReference type="RefSeq" id="WP_135263281.1">
    <property type="nucleotide sequence ID" value="NZ_SMLM01000001.1"/>
</dbReference>